<reference evidence="1 2" key="1">
    <citation type="journal article" date="2015" name="Genome Announc.">
        <title>De Novo Genome Sequence of Yersinia aleksiciae Y159T.</title>
        <authorList>
            <person name="Sprague L.D."/>
            <person name="Neubauer H."/>
        </authorList>
    </citation>
    <scope>NUCLEOTIDE SEQUENCE [LARGE SCALE GENOMIC DNA]</scope>
    <source>
        <strain evidence="1 2">159</strain>
    </source>
</reference>
<dbReference type="GeneID" id="61903716"/>
<keyword evidence="2" id="KW-1185">Reference proteome</keyword>
<evidence type="ECO:0000313" key="1">
    <source>
        <dbReference type="EMBL" id="AKP34905.1"/>
    </source>
</evidence>
<evidence type="ECO:0008006" key="3">
    <source>
        <dbReference type="Google" id="ProtNLM"/>
    </source>
</evidence>
<gene>
    <name evidence="1" type="ORF">ACZ76_15935</name>
</gene>
<sequence>MRKSSQKELAQMGLQMLQTGKDRREVKRFFTAHRMKARLAVALLCKQEMVFIRAEQPRRQ</sequence>
<dbReference type="RefSeq" id="WP_048619802.1">
    <property type="nucleotide sequence ID" value="NZ_CABMLM010000015.1"/>
</dbReference>
<dbReference type="Proteomes" id="UP000069914">
    <property type="component" value="Chromosome"/>
</dbReference>
<proteinExistence type="predicted"/>
<name>A0ABM5UGF3_YERAE</name>
<dbReference type="EMBL" id="CP011975">
    <property type="protein sequence ID" value="AKP34905.1"/>
    <property type="molecule type" value="Genomic_DNA"/>
</dbReference>
<organism evidence="1 2">
    <name type="scientific">Yersinia aleksiciae</name>
    <dbReference type="NCBI Taxonomy" id="263819"/>
    <lineage>
        <taxon>Bacteria</taxon>
        <taxon>Pseudomonadati</taxon>
        <taxon>Pseudomonadota</taxon>
        <taxon>Gammaproteobacteria</taxon>
        <taxon>Enterobacterales</taxon>
        <taxon>Yersiniaceae</taxon>
        <taxon>Yersinia</taxon>
    </lineage>
</organism>
<accession>A0ABM5UGF3</accession>
<protein>
    <recommendedName>
        <fullName evidence="3">Transposase</fullName>
    </recommendedName>
</protein>
<evidence type="ECO:0000313" key="2">
    <source>
        <dbReference type="Proteomes" id="UP000069914"/>
    </source>
</evidence>